<gene>
    <name evidence="2" type="ORF">QQS21_006116</name>
</gene>
<keyword evidence="1" id="KW-0732">Signal</keyword>
<sequence>MAKLLVVPSLLALSVAAAAPLIEFEYYGATNCQTVGDVSAVLIAQQGKCYDLGGAGLAFHIGGPQSNAQVPSGCIVRGFADDACEGGVNVQVQGPSTETQCYVVGSNMGYQYPVKSVLLTC</sequence>
<proteinExistence type="predicted"/>
<keyword evidence="3" id="KW-1185">Reference proteome</keyword>
<dbReference type="AlphaFoldDB" id="A0AAJ0FT73"/>
<feature type="signal peptide" evidence="1">
    <location>
        <begin position="1"/>
        <end position="18"/>
    </location>
</feature>
<protein>
    <submittedName>
        <fullName evidence="2">Uncharacterized protein</fullName>
    </submittedName>
</protein>
<comment type="caution">
    <text evidence="2">The sequence shown here is derived from an EMBL/GenBank/DDBJ whole genome shotgun (WGS) entry which is preliminary data.</text>
</comment>
<feature type="chain" id="PRO_5042558507" evidence="1">
    <location>
        <begin position="19"/>
        <end position="121"/>
    </location>
</feature>
<name>A0AAJ0FT73_9HYPO</name>
<evidence type="ECO:0000313" key="2">
    <source>
        <dbReference type="EMBL" id="KAK2596787.1"/>
    </source>
</evidence>
<evidence type="ECO:0000256" key="1">
    <source>
        <dbReference type="SAM" id="SignalP"/>
    </source>
</evidence>
<accession>A0AAJ0FT73</accession>
<organism evidence="2 3">
    <name type="scientific">Conoideocrella luteorostrata</name>
    <dbReference type="NCBI Taxonomy" id="1105319"/>
    <lineage>
        <taxon>Eukaryota</taxon>
        <taxon>Fungi</taxon>
        <taxon>Dikarya</taxon>
        <taxon>Ascomycota</taxon>
        <taxon>Pezizomycotina</taxon>
        <taxon>Sordariomycetes</taxon>
        <taxon>Hypocreomycetidae</taxon>
        <taxon>Hypocreales</taxon>
        <taxon>Clavicipitaceae</taxon>
        <taxon>Conoideocrella</taxon>
    </lineage>
</organism>
<dbReference type="Proteomes" id="UP001251528">
    <property type="component" value="Unassembled WGS sequence"/>
</dbReference>
<evidence type="ECO:0000313" key="3">
    <source>
        <dbReference type="Proteomes" id="UP001251528"/>
    </source>
</evidence>
<reference evidence="2" key="1">
    <citation type="submission" date="2023-06" db="EMBL/GenBank/DDBJ databases">
        <title>Conoideocrella luteorostrata (Hypocreales: Clavicipitaceae), a potential biocontrol fungus for elongate hemlock scale in United States Christmas tree production areas.</title>
        <authorList>
            <person name="Barrett H."/>
            <person name="Lovett B."/>
            <person name="Macias A.M."/>
            <person name="Stajich J.E."/>
            <person name="Kasson M.T."/>
        </authorList>
    </citation>
    <scope>NUCLEOTIDE SEQUENCE</scope>
    <source>
        <strain evidence="2">ARSEF 14590</strain>
    </source>
</reference>
<dbReference type="EMBL" id="JASWJB010000109">
    <property type="protein sequence ID" value="KAK2596787.1"/>
    <property type="molecule type" value="Genomic_DNA"/>
</dbReference>